<evidence type="ECO:0000313" key="4">
    <source>
        <dbReference type="EMBL" id="SDQ70769.1"/>
    </source>
</evidence>
<dbReference type="SUPFAM" id="SSF50249">
    <property type="entry name" value="Nucleic acid-binding proteins"/>
    <property type="match status" value="1"/>
</dbReference>
<protein>
    <submittedName>
        <fullName evidence="3">Nucleic acid-binding protein</fullName>
    </submittedName>
</protein>
<reference evidence="3 6" key="3">
    <citation type="submission" date="2018-07" db="EMBL/GenBank/DDBJ databases">
        <title>Genome sequence of extremly halophilic archaeon Halopelagius longus strain BC12-B1.</title>
        <authorList>
            <person name="Zhang X."/>
        </authorList>
    </citation>
    <scope>NUCLEOTIDE SEQUENCE [LARGE SCALE GENOMIC DNA]</scope>
    <source>
        <strain evidence="3 6">BC12-B1</strain>
    </source>
</reference>
<evidence type="ECO:0000313" key="5">
    <source>
        <dbReference type="Proteomes" id="UP000199289"/>
    </source>
</evidence>
<organism evidence="4 5">
    <name type="scientific">Halopelagius longus</name>
    <dbReference type="NCBI Taxonomy" id="1236180"/>
    <lineage>
        <taxon>Archaea</taxon>
        <taxon>Methanobacteriati</taxon>
        <taxon>Methanobacteriota</taxon>
        <taxon>Stenosarchaea group</taxon>
        <taxon>Halobacteria</taxon>
        <taxon>Halobacteriales</taxon>
        <taxon>Haloferacaceae</taxon>
    </lineage>
</organism>
<dbReference type="Proteomes" id="UP000199289">
    <property type="component" value="Unassembled WGS sequence"/>
</dbReference>
<proteinExistence type="predicted"/>
<dbReference type="EMBL" id="FNKQ01000003">
    <property type="protein sequence ID" value="SDQ70769.1"/>
    <property type="molecule type" value="Genomic_DNA"/>
</dbReference>
<dbReference type="InterPro" id="IPR052513">
    <property type="entry name" value="Thioester_dehydratase-like"/>
</dbReference>
<dbReference type="InterPro" id="IPR002878">
    <property type="entry name" value="ChsH2_C"/>
</dbReference>
<dbReference type="AlphaFoldDB" id="A0A1H1D3E9"/>
<accession>A0A1H1D3E9</accession>
<dbReference type="PANTHER" id="PTHR34075:SF5">
    <property type="entry name" value="BLR3430 PROTEIN"/>
    <property type="match status" value="1"/>
</dbReference>
<name>A0A1H1D3E9_9EURY</name>
<feature type="domain" description="ChsH2 C-terminal OB-fold" evidence="2">
    <location>
        <begin position="47"/>
        <end position="111"/>
    </location>
</feature>
<dbReference type="OrthoDB" id="9573at2157"/>
<dbReference type="RefSeq" id="WP_092537292.1">
    <property type="nucleotide sequence ID" value="NZ_FNKQ01000003.1"/>
</dbReference>
<evidence type="ECO:0000259" key="2">
    <source>
        <dbReference type="Pfam" id="PF01796"/>
    </source>
</evidence>
<reference evidence="5" key="1">
    <citation type="submission" date="2016-10" db="EMBL/GenBank/DDBJ databases">
        <authorList>
            <person name="Varghese N."/>
            <person name="Submissions S."/>
        </authorList>
    </citation>
    <scope>NUCLEOTIDE SEQUENCE [LARGE SCALE GENOMIC DNA]</scope>
    <source>
        <strain evidence="5">CGMCC 1.12397</strain>
    </source>
</reference>
<feature type="region of interest" description="Disordered" evidence="1">
    <location>
        <begin position="92"/>
        <end position="128"/>
    </location>
</feature>
<dbReference type="Pfam" id="PF01796">
    <property type="entry name" value="OB_ChsH2_C"/>
    <property type="match status" value="1"/>
</dbReference>
<keyword evidence="6" id="KW-1185">Reference proteome</keyword>
<gene>
    <name evidence="3" type="ORF">DWB78_05025</name>
    <name evidence="4" type="ORF">SAMN05216278_2200</name>
</gene>
<dbReference type="PANTHER" id="PTHR34075">
    <property type="entry name" value="BLR3430 PROTEIN"/>
    <property type="match status" value="1"/>
</dbReference>
<dbReference type="Proteomes" id="UP000255421">
    <property type="component" value="Unassembled WGS sequence"/>
</dbReference>
<evidence type="ECO:0000313" key="6">
    <source>
        <dbReference type="Proteomes" id="UP000255421"/>
    </source>
</evidence>
<dbReference type="InterPro" id="IPR012340">
    <property type="entry name" value="NA-bd_OB-fold"/>
</dbReference>
<evidence type="ECO:0000313" key="3">
    <source>
        <dbReference type="EMBL" id="RDI71141.1"/>
    </source>
</evidence>
<evidence type="ECO:0000256" key="1">
    <source>
        <dbReference type="SAM" id="MobiDB-lite"/>
    </source>
</evidence>
<dbReference type="EMBL" id="QQST01000001">
    <property type="protein sequence ID" value="RDI71141.1"/>
    <property type="molecule type" value="Genomic_DNA"/>
</dbReference>
<reference evidence="4" key="2">
    <citation type="submission" date="2016-10" db="EMBL/GenBank/DDBJ databases">
        <authorList>
            <person name="de Groot N.N."/>
        </authorList>
    </citation>
    <scope>NUCLEOTIDE SEQUENCE [LARGE SCALE GENOMIC DNA]</scope>
    <source>
        <strain evidence="4">CGMCC 1.12397</strain>
    </source>
</reference>
<sequence>MTDSKFDEWVAALAEGEGFYLACPEGHGSLPPRRTCPHCGATALTAEPLPEEGSVETYTEVHVAGPEFDGLTPYVTAIASFGPVRLTGAFGGLSDAGDRPDPSVGQSVRVGTEENPNTGESVVVLRPV</sequence>